<evidence type="ECO:0000313" key="2">
    <source>
        <dbReference type="Ensembl" id="ENSPNAP00000078243.1"/>
    </source>
</evidence>
<name>A0AAR2LNU8_PYGNA</name>
<reference evidence="2 3" key="1">
    <citation type="submission" date="2020-10" db="EMBL/GenBank/DDBJ databases">
        <title>Pygocentrus nattereri (red-bellied piranha) genome, fPygNat1, primary haplotype.</title>
        <authorList>
            <person name="Myers G."/>
            <person name="Meyer A."/>
            <person name="Karagic N."/>
            <person name="Pippel M."/>
            <person name="Winkler S."/>
            <person name="Tracey A."/>
            <person name="Wood J."/>
            <person name="Formenti G."/>
            <person name="Howe K."/>
            <person name="Fedrigo O."/>
            <person name="Jarvis E.D."/>
        </authorList>
    </citation>
    <scope>NUCLEOTIDE SEQUENCE [LARGE SCALE GENOMIC DNA]</scope>
</reference>
<dbReference type="InterPro" id="IPR053309">
    <property type="entry name" value="Balbiani_Body_Formation"/>
</dbReference>
<organism evidence="2 3">
    <name type="scientific">Pygocentrus nattereri</name>
    <name type="common">Red-bellied piranha</name>
    <dbReference type="NCBI Taxonomy" id="42514"/>
    <lineage>
        <taxon>Eukaryota</taxon>
        <taxon>Metazoa</taxon>
        <taxon>Chordata</taxon>
        <taxon>Craniata</taxon>
        <taxon>Vertebrata</taxon>
        <taxon>Euteleostomi</taxon>
        <taxon>Actinopterygii</taxon>
        <taxon>Neopterygii</taxon>
        <taxon>Teleostei</taxon>
        <taxon>Ostariophysi</taxon>
        <taxon>Characiformes</taxon>
        <taxon>Characoidei</taxon>
        <taxon>Pygocentrus</taxon>
    </lineage>
</organism>
<dbReference type="PANTHER" id="PTHR38654">
    <property type="entry name" value="BUCKY BALL-RELATED"/>
    <property type="match status" value="1"/>
</dbReference>
<dbReference type="GeneTree" id="ENSGT00940000168188"/>
<feature type="region of interest" description="Disordered" evidence="1">
    <location>
        <begin position="449"/>
        <end position="494"/>
    </location>
</feature>
<dbReference type="Proteomes" id="UP001501920">
    <property type="component" value="Chromosome 13"/>
</dbReference>
<sequence length="712" mass="77645">MVVAAPQHSSGVGPQAENIPHGPPPVQGPRPPVPGSFRGPYPDRQQQQNGWPFFCVPPSQPYLPYQWPMPVPYVPYGGFPGMGMCYGMVVQPFSPASYMEPPGYILPHAQLHMADYRRMMAPHLPPTMAYQARRFRYQHTTPSGRVMVSSEVQTEPVGTESPQHDCKGATSSQTNSESGRGTASSSNFSSPKPHADTSACPEEAFGITLNKSLADTVDPTSNVSSAVPNSEIVFQAEEVRIECSGTRAGLKIIHAKETTELASSGELLQCNMGSVHSAEDVVLRCYQPLAFGDDQTEPLDDLSHADDTEMHTLAVQGDPSLVKGEDDLCASVWSVESLVPYVPSAEWMIQNGLLTPQKPSLATVMEVPSEVPLEASQPAADAASTPQENLQTERAIELDGQDSVTSLESLPPYLPAASWLADFSNVYYSKLPSNVQQVGNLGTWPEGQLGEKSEVSQDTNVKSLVSPKSGSVQFKEPRSRHRSRTAGLSPSHLDGCPVKSHSGMPHSPEHKVRMCKSCLVKQKARNVSGSPSPNSNCVKRHKAAHSHLTGDKTKLHLCAVCICDPEKSRCKASVDGETTEGEASENSLYPIAGPKKRAADGQKMLHNSQKVSSGRHSEKCPMARQSKLREQNCSCEGPKGVPSSAQIWDSSGYGQHKDLTLEKNERNMALYATERWRDTEQRSSSQKPKGRMFLSPFAYFFFLFYINWTPVV</sequence>
<dbReference type="AlphaFoldDB" id="A0AAR2LNU8"/>
<accession>A0AAR2LNU8</accession>
<dbReference type="PANTHER" id="PTHR38654:SF1">
    <property type="entry name" value="BUCKY BALL"/>
    <property type="match status" value="1"/>
</dbReference>
<keyword evidence="3" id="KW-1185">Reference proteome</keyword>
<feature type="compositionally biased region" description="Polar residues" evidence="1">
    <location>
        <begin position="169"/>
        <end position="190"/>
    </location>
</feature>
<feature type="region of interest" description="Disordered" evidence="1">
    <location>
        <begin position="576"/>
        <end position="619"/>
    </location>
</feature>
<feature type="region of interest" description="Disordered" evidence="1">
    <location>
        <begin position="142"/>
        <end position="199"/>
    </location>
</feature>
<feature type="region of interest" description="Disordered" evidence="1">
    <location>
        <begin position="1"/>
        <end position="42"/>
    </location>
</feature>
<evidence type="ECO:0000256" key="1">
    <source>
        <dbReference type="SAM" id="MobiDB-lite"/>
    </source>
</evidence>
<dbReference type="Ensembl" id="ENSPNAT00000049266.1">
    <property type="protein sequence ID" value="ENSPNAP00000078243.1"/>
    <property type="gene ID" value="ENSPNAG00000037211.1"/>
</dbReference>
<feature type="compositionally biased region" description="Pro residues" evidence="1">
    <location>
        <begin position="21"/>
        <end position="34"/>
    </location>
</feature>
<reference evidence="2" key="3">
    <citation type="submission" date="2025-09" db="UniProtKB">
        <authorList>
            <consortium name="Ensembl"/>
        </authorList>
    </citation>
    <scope>IDENTIFICATION</scope>
</reference>
<reference evidence="2" key="2">
    <citation type="submission" date="2025-08" db="UniProtKB">
        <authorList>
            <consortium name="Ensembl"/>
        </authorList>
    </citation>
    <scope>IDENTIFICATION</scope>
</reference>
<proteinExistence type="predicted"/>
<protein>
    <recommendedName>
        <fullName evidence="4">Bucky ball</fullName>
    </recommendedName>
</protein>
<feature type="compositionally biased region" description="Polar residues" evidence="1">
    <location>
        <begin position="605"/>
        <end position="614"/>
    </location>
</feature>
<evidence type="ECO:0000313" key="3">
    <source>
        <dbReference type="Proteomes" id="UP001501920"/>
    </source>
</evidence>
<feature type="compositionally biased region" description="Polar residues" evidence="1">
    <location>
        <begin position="456"/>
        <end position="472"/>
    </location>
</feature>
<evidence type="ECO:0008006" key="4">
    <source>
        <dbReference type="Google" id="ProtNLM"/>
    </source>
</evidence>